<accession>A0AAD6IX21</accession>
<organism evidence="2 3">
    <name type="scientific">Drechslerella dactyloides</name>
    <name type="common">Nematode-trapping fungus</name>
    <name type="synonym">Arthrobotrys dactyloides</name>
    <dbReference type="NCBI Taxonomy" id="74499"/>
    <lineage>
        <taxon>Eukaryota</taxon>
        <taxon>Fungi</taxon>
        <taxon>Dikarya</taxon>
        <taxon>Ascomycota</taxon>
        <taxon>Pezizomycotina</taxon>
        <taxon>Orbiliomycetes</taxon>
        <taxon>Orbiliales</taxon>
        <taxon>Orbiliaceae</taxon>
        <taxon>Drechslerella</taxon>
    </lineage>
</organism>
<reference evidence="2" key="1">
    <citation type="submission" date="2023-01" db="EMBL/GenBank/DDBJ databases">
        <title>The chitinases involved in constricting ring structure development in the nematode-trapping fungus Drechslerella dactyloides.</title>
        <authorList>
            <person name="Wang R."/>
            <person name="Zhang L."/>
            <person name="Tang P."/>
            <person name="Li S."/>
            <person name="Liang L."/>
        </authorList>
    </citation>
    <scope>NUCLEOTIDE SEQUENCE</scope>
    <source>
        <strain evidence="2">YMF1.00031</strain>
    </source>
</reference>
<protein>
    <submittedName>
        <fullName evidence="2">Uncharacterized protein</fullName>
    </submittedName>
</protein>
<dbReference type="AlphaFoldDB" id="A0AAD6IX21"/>
<sequence>MFGLSGATAPPRRRPLSLWDSLCTPFQDNSPVPIPRRTGVWTPSSINTDDDIDININIEVPSRENTPTEPDIDIDTDGNTPTGETTPIEHESPPAEFPASAVGHERLEFLADWFEEITTDVYEARTLIRERAALETWVSDQAIDILTKLKVEHDKIRGYIANRIVKNNLPEFVRRPGEECEFWTDCLPAHLVDRKAEAVVYFERLLKRGLQSSRVLSLTSSAGRVRFCFCMKFPEMAA</sequence>
<comment type="caution">
    <text evidence="2">The sequence shown here is derived from an EMBL/GenBank/DDBJ whole genome shotgun (WGS) entry which is preliminary data.</text>
</comment>
<feature type="region of interest" description="Disordered" evidence="1">
    <location>
        <begin position="60"/>
        <end position="97"/>
    </location>
</feature>
<evidence type="ECO:0000256" key="1">
    <source>
        <dbReference type="SAM" id="MobiDB-lite"/>
    </source>
</evidence>
<name>A0AAD6IX21_DREDA</name>
<evidence type="ECO:0000313" key="2">
    <source>
        <dbReference type="EMBL" id="KAJ6259534.1"/>
    </source>
</evidence>
<dbReference type="EMBL" id="JAQGDS010000006">
    <property type="protein sequence ID" value="KAJ6259534.1"/>
    <property type="molecule type" value="Genomic_DNA"/>
</dbReference>
<keyword evidence="3" id="KW-1185">Reference proteome</keyword>
<dbReference type="Proteomes" id="UP001221413">
    <property type="component" value="Unassembled WGS sequence"/>
</dbReference>
<gene>
    <name evidence="2" type="ORF">Dda_5171</name>
</gene>
<evidence type="ECO:0000313" key="3">
    <source>
        <dbReference type="Proteomes" id="UP001221413"/>
    </source>
</evidence>
<proteinExistence type="predicted"/>